<reference evidence="2 3" key="1">
    <citation type="submission" date="2022-09" db="EMBL/GenBank/DDBJ databases">
        <title>New species of Phenylobacterium.</title>
        <authorList>
            <person name="Mieszkin S."/>
        </authorList>
    </citation>
    <scope>NUCLEOTIDE SEQUENCE [LARGE SCALE GENOMIC DNA]</scope>
    <source>
        <strain evidence="2 3">HK31-G</strain>
    </source>
</reference>
<feature type="domain" description="Polyvalent protein metallopeptidase" evidence="1">
    <location>
        <begin position="31"/>
        <end position="104"/>
    </location>
</feature>
<dbReference type="InterPro" id="IPR041459">
    <property type="entry name" value="MPTase-PolyVal"/>
</dbReference>
<dbReference type="EMBL" id="JAOTJD010000077">
    <property type="protein sequence ID" value="MFD3266667.1"/>
    <property type="molecule type" value="Genomic_DNA"/>
</dbReference>
<comment type="caution">
    <text evidence="2">The sequence shown here is derived from an EMBL/GenBank/DDBJ whole genome shotgun (WGS) entry which is preliminary data.</text>
</comment>
<dbReference type="Pfam" id="PF18818">
    <property type="entry name" value="MPTase-PolyVal"/>
    <property type="match status" value="1"/>
</dbReference>
<dbReference type="Proteomes" id="UP001598130">
    <property type="component" value="Unassembled WGS sequence"/>
</dbReference>
<evidence type="ECO:0000313" key="2">
    <source>
        <dbReference type="EMBL" id="MFD3266667.1"/>
    </source>
</evidence>
<protein>
    <submittedName>
        <fullName evidence="2">Zincin-like metallopeptidase domain-containing protein</fullName>
    </submittedName>
</protein>
<evidence type="ECO:0000259" key="1">
    <source>
        <dbReference type="Pfam" id="PF18818"/>
    </source>
</evidence>
<keyword evidence="3" id="KW-1185">Reference proteome</keyword>
<name>A0ABW6D2L0_9CAUL</name>
<gene>
    <name evidence="2" type="ORF">OCL97_22240</name>
</gene>
<proteinExistence type="predicted"/>
<organism evidence="2 3">
    <name type="scientific">Phenylobacterium ferrooxidans</name>
    <dbReference type="NCBI Taxonomy" id="2982689"/>
    <lineage>
        <taxon>Bacteria</taxon>
        <taxon>Pseudomonadati</taxon>
        <taxon>Pseudomonadota</taxon>
        <taxon>Alphaproteobacteria</taxon>
        <taxon>Caulobacterales</taxon>
        <taxon>Caulobacteraceae</taxon>
        <taxon>Phenylobacterium</taxon>
    </lineage>
</organism>
<evidence type="ECO:0000313" key="3">
    <source>
        <dbReference type="Proteomes" id="UP001598130"/>
    </source>
</evidence>
<sequence length="129" mass="14185">MAGRLRANRWSRPCGIIWTPALWTLCRGRHNTHWSGAEHRLGRTFGQRFGDAAYAFEELVAEIGSAAIGLRIGLRPQILDSHAAYLGHWVKILKDRPGALLEASGHAQRAVDHLLAYSQPAQASQPLAA</sequence>
<accession>A0ABW6D2L0</accession>